<dbReference type="EMBL" id="JASPKZ010001948">
    <property type="protein sequence ID" value="KAJ9597022.1"/>
    <property type="molecule type" value="Genomic_DNA"/>
</dbReference>
<protein>
    <submittedName>
        <fullName evidence="1">Uncharacterized protein</fullName>
    </submittedName>
</protein>
<reference evidence="1" key="2">
    <citation type="submission" date="2023-05" db="EMBL/GenBank/DDBJ databases">
        <authorList>
            <person name="Fouks B."/>
        </authorList>
    </citation>
    <scope>NUCLEOTIDE SEQUENCE</scope>
    <source>
        <strain evidence="1">Stay&amp;Tobe</strain>
        <tissue evidence="1">Testes</tissue>
    </source>
</reference>
<evidence type="ECO:0000313" key="1">
    <source>
        <dbReference type="EMBL" id="KAJ9597022.1"/>
    </source>
</evidence>
<evidence type="ECO:0000313" key="2">
    <source>
        <dbReference type="Proteomes" id="UP001233999"/>
    </source>
</evidence>
<feature type="non-terminal residue" evidence="1">
    <location>
        <position position="66"/>
    </location>
</feature>
<dbReference type="AlphaFoldDB" id="A0AAD8ADJ0"/>
<dbReference type="Proteomes" id="UP001233999">
    <property type="component" value="Unassembled WGS sequence"/>
</dbReference>
<sequence>VSAIETRTQEIPISSNLPSCDGPIYPDTFLPLLLDPSDCGESGKDGRLYSTNIIPRKLFEAHRPVA</sequence>
<feature type="non-terminal residue" evidence="1">
    <location>
        <position position="1"/>
    </location>
</feature>
<comment type="caution">
    <text evidence="1">The sequence shown here is derived from an EMBL/GenBank/DDBJ whole genome shotgun (WGS) entry which is preliminary data.</text>
</comment>
<reference evidence="1" key="1">
    <citation type="journal article" date="2023" name="IScience">
        <title>Live-bearing cockroach genome reveals convergent evolutionary mechanisms linked to viviparity in insects and beyond.</title>
        <authorList>
            <person name="Fouks B."/>
            <person name="Harrison M.C."/>
            <person name="Mikhailova A.A."/>
            <person name="Marchal E."/>
            <person name="English S."/>
            <person name="Carruthers M."/>
            <person name="Jennings E.C."/>
            <person name="Chiamaka E.L."/>
            <person name="Frigard R.A."/>
            <person name="Pippel M."/>
            <person name="Attardo G.M."/>
            <person name="Benoit J.B."/>
            <person name="Bornberg-Bauer E."/>
            <person name="Tobe S.S."/>
        </authorList>
    </citation>
    <scope>NUCLEOTIDE SEQUENCE</scope>
    <source>
        <strain evidence="1">Stay&amp;Tobe</strain>
    </source>
</reference>
<keyword evidence="2" id="KW-1185">Reference proteome</keyword>
<proteinExistence type="predicted"/>
<organism evidence="1 2">
    <name type="scientific">Diploptera punctata</name>
    <name type="common">Pacific beetle cockroach</name>
    <dbReference type="NCBI Taxonomy" id="6984"/>
    <lineage>
        <taxon>Eukaryota</taxon>
        <taxon>Metazoa</taxon>
        <taxon>Ecdysozoa</taxon>
        <taxon>Arthropoda</taxon>
        <taxon>Hexapoda</taxon>
        <taxon>Insecta</taxon>
        <taxon>Pterygota</taxon>
        <taxon>Neoptera</taxon>
        <taxon>Polyneoptera</taxon>
        <taxon>Dictyoptera</taxon>
        <taxon>Blattodea</taxon>
        <taxon>Blaberoidea</taxon>
        <taxon>Blaberidae</taxon>
        <taxon>Diplopterinae</taxon>
        <taxon>Diploptera</taxon>
    </lineage>
</organism>
<accession>A0AAD8ADJ0</accession>
<gene>
    <name evidence="1" type="ORF">L9F63_011965</name>
</gene>
<name>A0AAD8ADJ0_DIPPU</name>